<dbReference type="InterPro" id="IPR025297">
    <property type="entry name" value="DUF4159"/>
</dbReference>
<keyword evidence="3" id="KW-1185">Reference proteome</keyword>
<dbReference type="Gene3D" id="1.50.10.20">
    <property type="match status" value="1"/>
</dbReference>
<proteinExistence type="predicted"/>
<organism evidence="2 3">
    <name type="scientific">Anatilimnocola aggregata</name>
    <dbReference type="NCBI Taxonomy" id="2528021"/>
    <lineage>
        <taxon>Bacteria</taxon>
        <taxon>Pseudomonadati</taxon>
        <taxon>Planctomycetota</taxon>
        <taxon>Planctomycetia</taxon>
        <taxon>Pirellulales</taxon>
        <taxon>Pirellulaceae</taxon>
        <taxon>Anatilimnocola</taxon>
    </lineage>
</organism>
<sequence length="820" mass="91778">MTGPYRIVDGLSPARWITLLIVALCLQQLFPATVFAQGAGIALHREVTPATVNDAIRFGVGYLHGRQRPNGSWADFESPFAQPGAVTALTTLALLNCGERVDEPHVKAALDFLESQPAPGSTYATSLHVMAFCQADPLRYKLKITGLASWLEAHQVVADGKSKGGWSYMPSVGIADNSNTQFAMLALHEAERVGVKIPDRTWQLAKDYWLKNPVYDKGRGAFGYHNGVSGSMTCAAISSLIIARDRLANGESRVVGEQIQCCGNEPQEDEVERAIDWLGRNFSARNNPGDDGQANRWLYYYLYGMERVGRMSGQRFFYGKPQLNPNTGAFATPKYDWYREGCQVLLEQQDALTKNWAGMEIERDPLIATPLALLFLAKGRRPVAIARLNTGTANNDWNHHRRSLQNLVGRVERQWRRDLSWQTYDLKDATVADLLEAPVLFLSGSQSLQLSDVHKKMLREYVNQGGFLFIEACDGNGCDGSAFDRDIRQMLKEMFPESALRKLPPDHAVWYAQQRVQPQQLPKDPEFWLWGLDSCCRTGVVYCPRSLSCYWELAHPYRELDYPQVVKDQIEQVSRIGGNILAYATNRQLKEKLDRPQISISLPGGKSPRGSLVIPKLTHGGGSDDAPNALQNLLTVLDKQLQIKIDYERRKFAPNEPKLLDYPIVFTHGRRGFQFSSAERKSLKDYLDRGGFIFADAICASTEFSQSLKAELQLIYPNAKFYRVPAGHPLLTDEFQGFNLRSVMLRDPQFRSEEDPLSAKLVKTTPLLEVLEVDDRIAVVLSPYDISCALEKGASLECKGYTSADAARIGANIILYALQQ</sequence>
<gene>
    <name evidence="2" type="ORF">ETAA8_50160</name>
</gene>
<dbReference type="OrthoDB" id="220961at2"/>
<dbReference type="Proteomes" id="UP000315017">
    <property type="component" value="Chromosome"/>
</dbReference>
<feature type="domain" description="DUF4159" evidence="1">
    <location>
        <begin position="616"/>
        <end position="818"/>
    </location>
</feature>
<dbReference type="CDD" id="cd00688">
    <property type="entry name" value="ISOPREN_C2_like"/>
    <property type="match status" value="1"/>
</dbReference>
<dbReference type="SUPFAM" id="SSF48239">
    <property type="entry name" value="Terpenoid cyclases/Protein prenyltransferases"/>
    <property type="match status" value="1"/>
</dbReference>
<feature type="domain" description="DUF4159" evidence="1">
    <location>
        <begin position="385"/>
        <end position="584"/>
    </location>
</feature>
<dbReference type="RefSeq" id="WP_145094454.1">
    <property type="nucleotide sequence ID" value="NZ_CP036274.1"/>
</dbReference>
<evidence type="ECO:0000313" key="3">
    <source>
        <dbReference type="Proteomes" id="UP000315017"/>
    </source>
</evidence>
<name>A0A517YI57_9BACT</name>
<dbReference type="Gene3D" id="3.40.50.12140">
    <property type="entry name" value="Domain of unknown function DUF4159"/>
    <property type="match status" value="2"/>
</dbReference>
<accession>A0A517YI57</accession>
<dbReference type="Pfam" id="PF13709">
    <property type="entry name" value="DUF4159"/>
    <property type="match status" value="2"/>
</dbReference>
<dbReference type="AlphaFoldDB" id="A0A517YI57"/>
<dbReference type="EMBL" id="CP036274">
    <property type="protein sequence ID" value="QDU29899.1"/>
    <property type="molecule type" value="Genomic_DNA"/>
</dbReference>
<evidence type="ECO:0000313" key="2">
    <source>
        <dbReference type="EMBL" id="QDU29899.1"/>
    </source>
</evidence>
<reference evidence="2 3" key="1">
    <citation type="submission" date="2019-02" db="EMBL/GenBank/DDBJ databases">
        <title>Deep-cultivation of Planctomycetes and their phenomic and genomic characterization uncovers novel biology.</title>
        <authorList>
            <person name="Wiegand S."/>
            <person name="Jogler M."/>
            <person name="Boedeker C."/>
            <person name="Pinto D."/>
            <person name="Vollmers J."/>
            <person name="Rivas-Marin E."/>
            <person name="Kohn T."/>
            <person name="Peeters S.H."/>
            <person name="Heuer A."/>
            <person name="Rast P."/>
            <person name="Oberbeckmann S."/>
            <person name="Bunk B."/>
            <person name="Jeske O."/>
            <person name="Meyerdierks A."/>
            <person name="Storesund J.E."/>
            <person name="Kallscheuer N."/>
            <person name="Luecker S."/>
            <person name="Lage O.M."/>
            <person name="Pohl T."/>
            <person name="Merkel B.J."/>
            <person name="Hornburger P."/>
            <person name="Mueller R.-W."/>
            <person name="Bruemmer F."/>
            <person name="Labrenz M."/>
            <person name="Spormann A.M."/>
            <person name="Op den Camp H."/>
            <person name="Overmann J."/>
            <person name="Amann R."/>
            <person name="Jetten M.S.M."/>
            <person name="Mascher T."/>
            <person name="Medema M.H."/>
            <person name="Devos D.P."/>
            <person name="Kaster A.-K."/>
            <person name="Ovreas L."/>
            <person name="Rohde M."/>
            <person name="Galperin M.Y."/>
            <person name="Jogler C."/>
        </authorList>
    </citation>
    <scope>NUCLEOTIDE SEQUENCE [LARGE SCALE GENOMIC DNA]</scope>
    <source>
        <strain evidence="2 3">ETA_A8</strain>
    </source>
</reference>
<evidence type="ECO:0000259" key="1">
    <source>
        <dbReference type="Pfam" id="PF13709"/>
    </source>
</evidence>
<protein>
    <recommendedName>
        <fullName evidence="1">DUF4159 domain-containing protein</fullName>
    </recommendedName>
</protein>
<dbReference type="KEGG" id="aagg:ETAA8_50160"/>
<dbReference type="InterPro" id="IPR008930">
    <property type="entry name" value="Terpenoid_cyclase/PrenylTrfase"/>
</dbReference>